<comment type="caution">
    <text evidence="2">The sequence shown here is derived from an EMBL/GenBank/DDBJ whole genome shotgun (WGS) entry which is preliminary data.</text>
</comment>
<feature type="non-terminal residue" evidence="2">
    <location>
        <position position="266"/>
    </location>
</feature>
<dbReference type="Pfam" id="PF04466">
    <property type="entry name" value="Terminase_3"/>
    <property type="match status" value="1"/>
</dbReference>
<evidence type="ECO:0000313" key="2">
    <source>
        <dbReference type="EMBL" id="MBA0084182.1"/>
    </source>
</evidence>
<dbReference type="InterPro" id="IPR035412">
    <property type="entry name" value="Terminase_L_N"/>
</dbReference>
<dbReference type="PANTHER" id="PTHR39184">
    <property type="match status" value="1"/>
</dbReference>
<sequence>MDTVIKKLRTSPVFEPLLQPMRYKGVWGGRGSGKSHFFASLCVEEHGNQRGRLTVCIREIQKSLKESAKRTIETQLRLHGLGEADGFHSYADRITTPGDGVIIFVGMQNHTAESLKSLEGYHCAWVEQAEMLSQASFDILRPTIRAQNSELWFSWNPRRRADPVDAFFRQGAMPANAVCVMANWRDNQWFNKTMDAERLECLNNQPEQYDHIWEGDYQKIVAGAYYAAALTAAKGSGRISRCYAEPLLPLKAFWDIGGTGAKADHT</sequence>
<dbReference type="EMBL" id="JACDQQ010000407">
    <property type="protein sequence ID" value="MBA0084182.1"/>
    <property type="molecule type" value="Genomic_DNA"/>
</dbReference>
<protein>
    <submittedName>
        <fullName evidence="2">PBSX family phage terminase large subunit</fullName>
    </submittedName>
</protein>
<dbReference type="Proteomes" id="UP000567293">
    <property type="component" value="Unassembled WGS sequence"/>
</dbReference>
<evidence type="ECO:0000259" key="1">
    <source>
        <dbReference type="Pfam" id="PF04466"/>
    </source>
</evidence>
<feature type="domain" description="Phage terminase large subunit N-terminal" evidence="1">
    <location>
        <begin position="23"/>
        <end position="215"/>
    </location>
</feature>
<proteinExistence type="predicted"/>
<keyword evidence="3" id="KW-1185">Reference proteome</keyword>
<dbReference type="InterPro" id="IPR052380">
    <property type="entry name" value="Viral_DNA_packaging_terminase"/>
</dbReference>
<dbReference type="AlphaFoldDB" id="A0A7V8SW12"/>
<dbReference type="InterPro" id="IPR027417">
    <property type="entry name" value="P-loop_NTPase"/>
</dbReference>
<reference evidence="2" key="1">
    <citation type="submission" date="2020-06" db="EMBL/GenBank/DDBJ databases">
        <title>Legume-microbial interactions unlock mineral nutrients during tropical forest succession.</title>
        <authorList>
            <person name="Epihov D.Z."/>
        </authorList>
    </citation>
    <scope>NUCLEOTIDE SEQUENCE [LARGE SCALE GENOMIC DNA]</scope>
    <source>
        <strain evidence="2">Pan2503</strain>
    </source>
</reference>
<gene>
    <name evidence="2" type="ORF">HRJ53_04230</name>
</gene>
<dbReference type="PANTHER" id="PTHR39184:SF1">
    <property type="entry name" value="PBSX PHAGE TERMINASE LARGE SUBUNIT"/>
    <property type="match status" value="1"/>
</dbReference>
<evidence type="ECO:0000313" key="3">
    <source>
        <dbReference type="Proteomes" id="UP000567293"/>
    </source>
</evidence>
<name>A0A7V8SW12_9BACT</name>
<accession>A0A7V8SW12</accession>
<dbReference type="Gene3D" id="3.40.50.300">
    <property type="entry name" value="P-loop containing nucleotide triphosphate hydrolases"/>
    <property type="match status" value="1"/>
</dbReference>
<organism evidence="2 3">
    <name type="scientific">Candidatus Acidiferrum panamense</name>
    <dbReference type="NCBI Taxonomy" id="2741543"/>
    <lineage>
        <taxon>Bacteria</taxon>
        <taxon>Pseudomonadati</taxon>
        <taxon>Acidobacteriota</taxon>
        <taxon>Terriglobia</taxon>
        <taxon>Candidatus Acidiferrales</taxon>
        <taxon>Candidatus Acidiferrum</taxon>
    </lineage>
</organism>